<gene>
    <name evidence="1" type="ORF">G5I_05876</name>
</gene>
<name>F4WJJ7_ACREC</name>
<dbReference type="EMBL" id="GL888184">
    <property type="protein sequence ID" value="EGI65613.1"/>
    <property type="molecule type" value="Genomic_DNA"/>
</dbReference>
<reference evidence="1" key="1">
    <citation type="submission" date="2011-02" db="EMBL/GenBank/DDBJ databases">
        <title>The genome of the leaf-cutting ant Acromyrmex echinatior suggests key adaptations to social evolution and fungus farming.</title>
        <authorList>
            <person name="Nygaard S."/>
            <person name="Zhang G."/>
        </authorList>
    </citation>
    <scope>NUCLEOTIDE SEQUENCE</scope>
</reference>
<dbReference type="AlphaFoldDB" id="F4WJJ7"/>
<evidence type="ECO:0000313" key="1">
    <source>
        <dbReference type="EMBL" id="EGI65613.1"/>
    </source>
</evidence>
<protein>
    <submittedName>
        <fullName evidence="1">Uncharacterized protein</fullName>
    </submittedName>
</protein>
<dbReference type="InParanoid" id="F4WJJ7"/>
<evidence type="ECO:0000313" key="2">
    <source>
        <dbReference type="Proteomes" id="UP000007755"/>
    </source>
</evidence>
<accession>F4WJJ7</accession>
<organism evidence="2">
    <name type="scientific">Acromyrmex echinatior</name>
    <name type="common">Panamanian leafcutter ant</name>
    <name type="synonym">Acromyrmex octospinosus echinatior</name>
    <dbReference type="NCBI Taxonomy" id="103372"/>
    <lineage>
        <taxon>Eukaryota</taxon>
        <taxon>Metazoa</taxon>
        <taxon>Ecdysozoa</taxon>
        <taxon>Arthropoda</taxon>
        <taxon>Hexapoda</taxon>
        <taxon>Insecta</taxon>
        <taxon>Pterygota</taxon>
        <taxon>Neoptera</taxon>
        <taxon>Endopterygota</taxon>
        <taxon>Hymenoptera</taxon>
        <taxon>Apocrita</taxon>
        <taxon>Aculeata</taxon>
        <taxon>Formicoidea</taxon>
        <taxon>Formicidae</taxon>
        <taxon>Myrmicinae</taxon>
        <taxon>Acromyrmex</taxon>
    </lineage>
</organism>
<keyword evidence="2" id="KW-1185">Reference proteome</keyword>
<proteinExistence type="predicted"/>
<sequence>MAAPARFDSERDYSRDRTTYFIEDERFTQLHPQACCLVILHTYTIYFNVYGVCQAQGVQMVYGIYFLPCRFSAWVTTNAHPAVISLWRSCEFVGSVL</sequence>
<dbReference type="Proteomes" id="UP000007755">
    <property type="component" value="Unassembled WGS sequence"/>
</dbReference>